<feature type="region of interest" description="Disordered" evidence="1">
    <location>
        <begin position="34"/>
        <end position="74"/>
    </location>
</feature>
<dbReference type="Proteomes" id="UP000604825">
    <property type="component" value="Unassembled WGS sequence"/>
</dbReference>
<organism evidence="2 3">
    <name type="scientific">Miscanthus lutarioriparius</name>
    <dbReference type="NCBI Taxonomy" id="422564"/>
    <lineage>
        <taxon>Eukaryota</taxon>
        <taxon>Viridiplantae</taxon>
        <taxon>Streptophyta</taxon>
        <taxon>Embryophyta</taxon>
        <taxon>Tracheophyta</taxon>
        <taxon>Spermatophyta</taxon>
        <taxon>Magnoliopsida</taxon>
        <taxon>Liliopsida</taxon>
        <taxon>Poales</taxon>
        <taxon>Poaceae</taxon>
        <taxon>PACMAD clade</taxon>
        <taxon>Panicoideae</taxon>
        <taxon>Andropogonodae</taxon>
        <taxon>Andropogoneae</taxon>
        <taxon>Saccharinae</taxon>
        <taxon>Miscanthus</taxon>
    </lineage>
</organism>
<feature type="compositionally biased region" description="Polar residues" evidence="1">
    <location>
        <begin position="64"/>
        <end position="73"/>
    </location>
</feature>
<evidence type="ECO:0000313" key="3">
    <source>
        <dbReference type="Proteomes" id="UP000604825"/>
    </source>
</evidence>
<dbReference type="EMBL" id="CAJGYO010000008">
    <property type="protein sequence ID" value="CAD6251297.1"/>
    <property type="molecule type" value="Genomic_DNA"/>
</dbReference>
<comment type="caution">
    <text evidence="2">The sequence shown here is derived from an EMBL/GenBank/DDBJ whole genome shotgun (WGS) entry which is preliminary data.</text>
</comment>
<feature type="region of interest" description="Disordered" evidence="1">
    <location>
        <begin position="1"/>
        <end position="21"/>
    </location>
</feature>
<sequence length="111" mass="11625">MAAGEFLAGGAGSVPQHPPRGVALHMVRRSQGAVAGGAVRHARREFEEARGERVTEVPRGGTPPHQQLPSSCGHTVHHQGEATASLQCSQVWKLGCLALCGPRLFADPAFA</sequence>
<feature type="compositionally biased region" description="Basic and acidic residues" evidence="1">
    <location>
        <begin position="44"/>
        <end position="56"/>
    </location>
</feature>
<name>A0A811PZF6_9POAL</name>
<gene>
    <name evidence="2" type="ORF">NCGR_LOCUS35050</name>
</gene>
<evidence type="ECO:0000256" key="1">
    <source>
        <dbReference type="SAM" id="MobiDB-lite"/>
    </source>
</evidence>
<proteinExistence type="predicted"/>
<keyword evidence="3" id="KW-1185">Reference proteome</keyword>
<dbReference type="AlphaFoldDB" id="A0A811PZF6"/>
<reference evidence="2" key="1">
    <citation type="submission" date="2020-10" db="EMBL/GenBank/DDBJ databases">
        <authorList>
            <person name="Han B."/>
            <person name="Lu T."/>
            <person name="Zhao Q."/>
            <person name="Huang X."/>
            <person name="Zhao Y."/>
        </authorList>
    </citation>
    <scope>NUCLEOTIDE SEQUENCE</scope>
</reference>
<evidence type="ECO:0000313" key="2">
    <source>
        <dbReference type="EMBL" id="CAD6251297.1"/>
    </source>
</evidence>
<accession>A0A811PZF6</accession>
<protein>
    <submittedName>
        <fullName evidence="2">Uncharacterized protein</fullName>
    </submittedName>
</protein>